<dbReference type="AlphaFoldDB" id="A0A5N7AKC0"/>
<dbReference type="RefSeq" id="XP_031933244.1">
    <property type="nucleotide sequence ID" value="XM_032064940.1"/>
</dbReference>
<sequence>MSKVVQVWFGKDDAYIISMGNGRYIWDLRGHYSKLHDKLKSTKGLDIRVGSLGAFYAWLDKMLTINCRLQL</sequence>
<evidence type="ECO:0000313" key="1">
    <source>
        <dbReference type="EMBL" id="KAE8370163.1"/>
    </source>
</evidence>
<accession>A0A5N7AKC0</accession>
<dbReference type="Proteomes" id="UP000326268">
    <property type="component" value="Unassembled WGS sequence"/>
</dbReference>
<reference evidence="1 2" key="1">
    <citation type="submission" date="2019-04" db="EMBL/GenBank/DDBJ databases">
        <title>Friends and foes A comparative genomics studyof 23 Aspergillus species from section Flavi.</title>
        <authorList>
            <consortium name="DOE Joint Genome Institute"/>
            <person name="Kjaerbolling I."/>
            <person name="Vesth T."/>
            <person name="Frisvad J.C."/>
            <person name="Nybo J.L."/>
            <person name="Theobald S."/>
            <person name="Kildgaard S."/>
            <person name="Isbrandt T."/>
            <person name="Kuo A."/>
            <person name="Sato A."/>
            <person name="Lyhne E.K."/>
            <person name="Kogle M.E."/>
            <person name="Wiebenga A."/>
            <person name="Kun R.S."/>
            <person name="Lubbers R.J."/>
            <person name="Makela M.R."/>
            <person name="Barry K."/>
            <person name="Chovatia M."/>
            <person name="Clum A."/>
            <person name="Daum C."/>
            <person name="Haridas S."/>
            <person name="He G."/>
            <person name="LaButti K."/>
            <person name="Lipzen A."/>
            <person name="Mondo S."/>
            <person name="Riley R."/>
            <person name="Salamov A."/>
            <person name="Simmons B.A."/>
            <person name="Magnuson J.K."/>
            <person name="Henrissat B."/>
            <person name="Mortensen U.H."/>
            <person name="Larsen T.O."/>
            <person name="Devries R.P."/>
            <person name="Grigoriev I.V."/>
            <person name="Machida M."/>
            <person name="Baker S.E."/>
            <person name="Andersen M.R."/>
        </authorList>
    </citation>
    <scope>NUCLEOTIDE SEQUENCE [LARGE SCALE GENOMIC DNA]</scope>
    <source>
        <strain evidence="1 2">CBS 763.97</strain>
    </source>
</reference>
<dbReference type="EMBL" id="ML737567">
    <property type="protein sequence ID" value="KAE8370163.1"/>
    <property type="molecule type" value="Genomic_DNA"/>
</dbReference>
<keyword evidence="2" id="KW-1185">Reference proteome</keyword>
<organism evidence="1 2">
    <name type="scientific">Aspergillus caelatus</name>
    <dbReference type="NCBI Taxonomy" id="61420"/>
    <lineage>
        <taxon>Eukaryota</taxon>
        <taxon>Fungi</taxon>
        <taxon>Dikarya</taxon>
        <taxon>Ascomycota</taxon>
        <taxon>Pezizomycotina</taxon>
        <taxon>Eurotiomycetes</taxon>
        <taxon>Eurotiomycetidae</taxon>
        <taxon>Eurotiales</taxon>
        <taxon>Aspergillaceae</taxon>
        <taxon>Aspergillus</taxon>
        <taxon>Aspergillus subgen. Circumdati</taxon>
    </lineage>
</organism>
<name>A0A5N7AKC0_9EURO</name>
<protein>
    <submittedName>
        <fullName evidence="1">Uncharacterized protein</fullName>
    </submittedName>
</protein>
<gene>
    <name evidence="1" type="ORF">BDV27DRAFT_119758</name>
</gene>
<dbReference type="GeneID" id="43649386"/>
<evidence type="ECO:0000313" key="2">
    <source>
        <dbReference type="Proteomes" id="UP000326268"/>
    </source>
</evidence>
<proteinExistence type="predicted"/>